<keyword evidence="8 11" id="KW-0067">ATP-binding</keyword>
<dbReference type="GO" id="GO:0004798">
    <property type="term" value="F:dTMP kinase activity"/>
    <property type="evidence" value="ECO:0007669"/>
    <property type="project" value="UniProtKB-UniRule"/>
</dbReference>
<evidence type="ECO:0000256" key="3">
    <source>
        <dbReference type="ARBA" id="ARBA00017144"/>
    </source>
</evidence>
<dbReference type="Gene3D" id="3.40.50.300">
    <property type="entry name" value="P-loop containing nucleotide triphosphate hydrolases"/>
    <property type="match status" value="1"/>
</dbReference>
<keyword evidence="6 11" id="KW-0547">Nucleotide-binding</keyword>
<dbReference type="Pfam" id="PF02223">
    <property type="entry name" value="Thymidylate_kin"/>
    <property type="match status" value="1"/>
</dbReference>
<dbReference type="GO" id="GO:0005829">
    <property type="term" value="C:cytosol"/>
    <property type="evidence" value="ECO:0007669"/>
    <property type="project" value="TreeGrafter"/>
</dbReference>
<dbReference type="AlphaFoldDB" id="A0A2U1DMK5"/>
<feature type="binding site" evidence="11">
    <location>
        <begin position="9"/>
        <end position="16"/>
    </location>
    <ligand>
        <name>ATP</name>
        <dbReference type="ChEBI" id="CHEBI:30616"/>
    </ligand>
</feature>
<evidence type="ECO:0000256" key="1">
    <source>
        <dbReference type="ARBA" id="ARBA00009776"/>
    </source>
</evidence>
<comment type="function">
    <text evidence="10 11">Phosphorylation of dTMP to form dTDP in both de novo and salvage pathways of dTTP synthesis.</text>
</comment>
<name>A0A2U1DMK5_9FIRM</name>
<dbReference type="EMBL" id="QEKV01000013">
    <property type="protein sequence ID" value="PVY88918.1"/>
    <property type="molecule type" value="Genomic_DNA"/>
</dbReference>
<evidence type="ECO:0000256" key="5">
    <source>
        <dbReference type="ARBA" id="ARBA00022727"/>
    </source>
</evidence>
<evidence type="ECO:0000256" key="7">
    <source>
        <dbReference type="ARBA" id="ARBA00022777"/>
    </source>
</evidence>
<dbReference type="RefSeq" id="WP_116480567.1">
    <property type="nucleotide sequence ID" value="NZ_QEKV01000013.1"/>
</dbReference>
<evidence type="ECO:0000256" key="6">
    <source>
        <dbReference type="ARBA" id="ARBA00022741"/>
    </source>
</evidence>
<dbReference type="Proteomes" id="UP000245793">
    <property type="component" value="Unassembled WGS sequence"/>
</dbReference>
<evidence type="ECO:0000256" key="10">
    <source>
        <dbReference type="ARBA" id="ARBA00057735"/>
    </source>
</evidence>
<keyword evidence="5 11" id="KW-0545">Nucleotide biosynthesis</keyword>
<comment type="similarity">
    <text evidence="1 11">Belongs to the thymidylate kinase family.</text>
</comment>
<evidence type="ECO:0000259" key="12">
    <source>
        <dbReference type="Pfam" id="PF02223"/>
    </source>
</evidence>
<dbReference type="NCBIfam" id="TIGR00041">
    <property type="entry name" value="DTMP_kinase"/>
    <property type="match status" value="1"/>
</dbReference>
<evidence type="ECO:0000313" key="13">
    <source>
        <dbReference type="EMBL" id="PVY88918.1"/>
    </source>
</evidence>
<dbReference type="FunFam" id="3.40.50.300:FF:000225">
    <property type="entry name" value="Thymidylate kinase"/>
    <property type="match status" value="1"/>
</dbReference>
<accession>A0A2U1DMK5</accession>
<evidence type="ECO:0000256" key="9">
    <source>
        <dbReference type="ARBA" id="ARBA00048743"/>
    </source>
</evidence>
<dbReference type="SUPFAM" id="SSF52540">
    <property type="entry name" value="P-loop containing nucleoside triphosphate hydrolases"/>
    <property type="match status" value="1"/>
</dbReference>
<keyword evidence="7 11" id="KW-0418">Kinase</keyword>
<dbReference type="InterPro" id="IPR027417">
    <property type="entry name" value="P-loop_NTPase"/>
</dbReference>
<evidence type="ECO:0000256" key="11">
    <source>
        <dbReference type="HAMAP-Rule" id="MF_00165"/>
    </source>
</evidence>
<dbReference type="PANTHER" id="PTHR10344:SF4">
    <property type="entry name" value="UMP-CMP KINASE 2, MITOCHONDRIAL"/>
    <property type="match status" value="1"/>
</dbReference>
<sequence>MGKFIVIEGPDGTGKSTVINGLKETLPRDLRVKYFREPGGSYVGEKIRNILLDNDTVIEPETEALLFAAMRCENYSMLKKDLPKYDLIIADRFLPSSIAYQGGGLALGMERVEDLNDFCLHGYRPDLTIYLMLDFKEGLRRIESERGFDRLEMRNESFHRAVFRGYEKLSRGRNSKVVNAAMNKEKVLEEVRQYILELIKEEEA</sequence>
<dbReference type="GO" id="GO:0005524">
    <property type="term" value="F:ATP binding"/>
    <property type="evidence" value="ECO:0007669"/>
    <property type="project" value="UniProtKB-UniRule"/>
</dbReference>
<evidence type="ECO:0000256" key="2">
    <source>
        <dbReference type="ARBA" id="ARBA00012980"/>
    </source>
</evidence>
<dbReference type="InterPro" id="IPR039430">
    <property type="entry name" value="Thymidylate_kin-like_dom"/>
</dbReference>
<comment type="catalytic activity">
    <reaction evidence="9 11">
        <text>dTMP + ATP = dTDP + ADP</text>
        <dbReference type="Rhea" id="RHEA:13517"/>
        <dbReference type="ChEBI" id="CHEBI:30616"/>
        <dbReference type="ChEBI" id="CHEBI:58369"/>
        <dbReference type="ChEBI" id="CHEBI:63528"/>
        <dbReference type="ChEBI" id="CHEBI:456216"/>
        <dbReference type="EC" id="2.7.4.9"/>
    </reaction>
</comment>
<dbReference type="CDD" id="cd01672">
    <property type="entry name" value="TMPK"/>
    <property type="match status" value="1"/>
</dbReference>
<feature type="domain" description="Thymidylate kinase-like" evidence="12">
    <location>
        <begin position="7"/>
        <end position="190"/>
    </location>
</feature>
<keyword evidence="4 11" id="KW-0808">Transferase</keyword>
<dbReference type="GO" id="GO:0006235">
    <property type="term" value="P:dTTP biosynthetic process"/>
    <property type="evidence" value="ECO:0007669"/>
    <property type="project" value="UniProtKB-UniRule"/>
</dbReference>
<evidence type="ECO:0000256" key="4">
    <source>
        <dbReference type="ARBA" id="ARBA00022679"/>
    </source>
</evidence>
<dbReference type="PANTHER" id="PTHR10344">
    <property type="entry name" value="THYMIDYLATE KINASE"/>
    <property type="match status" value="1"/>
</dbReference>
<dbReference type="GO" id="GO:0006233">
    <property type="term" value="P:dTDP biosynthetic process"/>
    <property type="evidence" value="ECO:0007669"/>
    <property type="project" value="InterPro"/>
</dbReference>
<reference evidence="13 14" key="1">
    <citation type="submission" date="2018-04" db="EMBL/GenBank/DDBJ databases">
        <title>Genomic Encyclopedia of Type Strains, Phase IV (KMG-IV): sequencing the most valuable type-strain genomes for metagenomic binning, comparative biology and taxonomic classification.</title>
        <authorList>
            <person name="Goeker M."/>
        </authorList>
    </citation>
    <scope>NUCLEOTIDE SEQUENCE [LARGE SCALE GENOMIC DNA]</scope>
    <source>
        <strain evidence="13 14">DSM 20705</strain>
    </source>
</reference>
<protein>
    <recommendedName>
        <fullName evidence="3 11">Thymidylate kinase</fullName>
        <ecNumber evidence="2 11">2.7.4.9</ecNumber>
    </recommendedName>
    <alternativeName>
        <fullName evidence="11">dTMP kinase</fullName>
    </alternativeName>
</protein>
<evidence type="ECO:0000256" key="8">
    <source>
        <dbReference type="ARBA" id="ARBA00022840"/>
    </source>
</evidence>
<evidence type="ECO:0000313" key="14">
    <source>
        <dbReference type="Proteomes" id="UP000245793"/>
    </source>
</evidence>
<dbReference type="InterPro" id="IPR018094">
    <property type="entry name" value="Thymidylate_kinase"/>
</dbReference>
<organism evidence="13 14">
    <name type="scientific">Ezakiella coagulans</name>
    <dbReference type="NCBI Taxonomy" id="46507"/>
    <lineage>
        <taxon>Bacteria</taxon>
        <taxon>Bacillati</taxon>
        <taxon>Bacillota</taxon>
        <taxon>Tissierellia</taxon>
        <taxon>Ezakiella</taxon>
    </lineage>
</organism>
<dbReference type="GO" id="GO:0006227">
    <property type="term" value="P:dUDP biosynthetic process"/>
    <property type="evidence" value="ECO:0007669"/>
    <property type="project" value="TreeGrafter"/>
</dbReference>
<keyword evidence="14" id="KW-1185">Reference proteome</keyword>
<dbReference type="EC" id="2.7.4.9" evidence="2 11"/>
<proteinExistence type="inferred from homology"/>
<comment type="caution">
    <text evidence="13">The sequence shown here is derived from an EMBL/GenBank/DDBJ whole genome shotgun (WGS) entry which is preliminary data.</text>
</comment>
<dbReference type="HAMAP" id="MF_00165">
    <property type="entry name" value="Thymidylate_kinase"/>
    <property type="match status" value="1"/>
</dbReference>
<gene>
    <name evidence="11" type="primary">tmk</name>
    <name evidence="13" type="ORF">C7381_11319</name>
</gene>